<proteinExistence type="predicted"/>
<keyword evidence="1" id="KW-0812">Transmembrane</keyword>
<keyword evidence="1" id="KW-1133">Transmembrane helix</keyword>
<keyword evidence="1" id="KW-0472">Membrane</keyword>
<evidence type="ECO:0000313" key="2">
    <source>
        <dbReference type="EMBL" id="PNT68681.1"/>
    </source>
</evidence>
<evidence type="ECO:0000313" key="4">
    <source>
        <dbReference type="Proteomes" id="UP000008810"/>
    </source>
</evidence>
<feature type="transmembrane region" description="Helical" evidence="1">
    <location>
        <begin position="130"/>
        <end position="150"/>
    </location>
</feature>
<keyword evidence="4" id="KW-1185">Reference proteome</keyword>
<evidence type="ECO:0000256" key="1">
    <source>
        <dbReference type="SAM" id="Phobius"/>
    </source>
</evidence>
<dbReference type="Proteomes" id="UP000008810">
    <property type="component" value="Chromosome 3"/>
</dbReference>
<sequence length="151" mass="16229">MTRNMNLKMLKGKVFVKKRVKRGASCPGDWVGCGPSGSVGRFSPGVCWCCAISGLFLLAAVGIRRGGGAVEFCCYGAASGRLFVVEVDALVVCSSGISSRFQVLLCRWIIGLSVGWSGFLHVISSFGEPVALFCRWWPVYFFLGFCLLGVA</sequence>
<evidence type="ECO:0008006" key="5">
    <source>
        <dbReference type="Google" id="ProtNLM"/>
    </source>
</evidence>
<name>A0A2K2D339_BRADI</name>
<organism evidence="2">
    <name type="scientific">Brachypodium distachyon</name>
    <name type="common">Purple false brome</name>
    <name type="synonym">Trachynia distachya</name>
    <dbReference type="NCBI Taxonomy" id="15368"/>
    <lineage>
        <taxon>Eukaryota</taxon>
        <taxon>Viridiplantae</taxon>
        <taxon>Streptophyta</taxon>
        <taxon>Embryophyta</taxon>
        <taxon>Tracheophyta</taxon>
        <taxon>Spermatophyta</taxon>
        <taxon>Magnoliopsida</taxon>
        <taxon>Liliopsida</taxon>
        <taxon>Poales</taxon>
        <taxon>Poaceae</taxon>
        <taxon>BOP clade</taxon>
        <taxon>Pooideae</taxon>
        <taxon>Stipodae</taxon>
        <taxon>Brachypodieae</taxon>
        <taxon>Brachypodium</taxon>
    </lineage>
</organism>
<gene>
    <name evidence="2" type="ORF">BRADI_3g44194v3</name>
</gene>
<accession>A0A2K2D339</accession>
<dbReference type="InParanoid" id="A0A2K2D339"/>
<reference evidence="2" key="2">
    <citation type="submission" date="2017-06" db="EMBL/GenBank/DDBJ databases">
        <title>WGS assembly of Brachypodium distachyon.</title>
        <authorList>
            <consortium name="The International Brachypodium Initiative"/>
            <person name="Lucas S."/>
            <person name="Harmon-Smith M."/>
            <person name="Lail K."/>
            <person name="Tice H."/>
            <person name="Grimwood J."/>
            <person name="Bruce D."/>
            <person name="Barry K."/>
            <person name="Shu S."/>
            <person name="Lindquist E."/>
            <person name="Wang M."/>
            <person name="Pitluck S."/>
            <person name="Vogel J.P."/>
            <person name="Garvin D.F."/>
            <person name="Mockler T.C."/>
            <person name="Schmutz J."/>
            <person name="Rokhsar D."/>
            <person name="Bevan M.W."/>
        </authorList>
    </citation>
    <scope>NUCLEOTIDE SEQUENCE</scope>
    <source>
        <strain evidence="2">Bd21</strain>
    </source>
</reference>
<feature type="transmembrane region" description="Helical" evidence="1">
    <location>
        <begin position="104"/>
        <end position="124"/>
    </location>
</feature>
<reference evidence="3" key="3">
    <citation type="submission" date="2018-08" db="UniProtKB">
        <authorList>
            <consortium name="EnsemblPlants"/>
        </authorList>
    </citation>
    <scope>IDENTIFICATION</scope>
    <source>
        <strain evidence="3">cv. Bd21</strain>
    </source>
</reference>
<evidence type="ECO:0000313" key="3">
    <source>
        <dbReference type="EnsemblPlants" id="PNT68681"/>
    </source>
</evidence>
<reference evidence="2 3" key="1">
    <citation type="journal article" date="2010" name="Nature">
        <title>Genome sequencing and analysis of the model grass Brachypodium distachyon.</title>
        <authorList>
            <consortium name="International Brachypodium Initiative"/>
        </authorList>
    </citation>
    <scope>NUCLEOTIDE SEQUENCE [LARGE SCALE GENOMIC DNA]</scope>
    <source>
        <strain evidence="2 3">Bd21</strain>
    </source>
</reference>
<dbReference type="Gramene" id="PNT68681">
    <property type="protein sequence ID" value="PNT68681"/>
    <property type="gene ID" value="BRADI_3g44194v3"/>
</dbReference>
<dbReference type="EMBL" id="CM000882">
    <property type="protein sequence ID" value="PNT68681.1"/>
    <property type="molecule type" value="Genomic_DNA"/>
</dbReference>
<dbReference type="EnsemblPlants" id="PNT68681">
    <property type="protein sequence ID" value="PNT68681"/>
    <property type="gene ID" value="BRADI_3g44194v3"/>
</dbReference>
<dbReference type="AlphaFoldDB" id="A0A2K2D339"/>
<protein>
    <recommendedName>
        <fullName evidence="5">Transmembrane protein</fullName>
    </recommendedName>
</protein>